<reference evidence="1 2" key="1">
    <citation type="submission" date="2021-04" db="EMBL/GenBank/DDBJ databases">
        <authorList>
            <person name="Ivanova A."/>
        </authorList>
    </citation>
    <scope>NUCLEOTIDE SEQUENCE [LARGE SCALE GENOMIC DNA]</scope>
    <source>
        <strain evidence="1 2">G18</strain>
    </source>
</reference>
<evidence type="ECO:0008006" key="3">
    <source>
        <dbReference type="Google" id="ProtNLM"/>
    </source>
</evidence>
<keyword evidence="2" id="KW-1185">Reference proteome</keyword>
<dbReference type="Proteomes" id="UP000676565">
    <property type="component" value="Unassembled WGS sequence"/>
</dbReference>
<evidence type="ECO:0000313" key="1">
    <source>
        <dbReference type="EMBL" id="MBP3959708.1"/>
    </source>
</evidence>
<evidence type="ECO:0000313" key="2">
    <source>
        <dbReference type="Proteomes" id="UP000676565"/>
    </source>
</evidence>
<organism evidence="1 2">
    <name type="scientific">Gemmata palustris</name>
    <dbReference type="NCBI Taxonomy" id="2822762"/>
    <lineage>
        <taxon>Bacteria</taxon>
        <taxon>Pseudomonadati</taxon>
        <taxon>Planctomycetota</taxon>
        <taxon>Planctomycetia</taxon>
        <taxon>Gemmatales</taxon>
        <taxon>Gemmataceae</taxon>
        <taxon>Gemmata</taxon>
    </lineage>
</organism>
<sequence length="494" mass="53904">MTDELAEALVALFERLGPYVRSDPHLRDAVHGLGRAIATWADQFAPAPTTHVVEQADPAGAVLPPPPVVIPADFSLARPPAPIRPLVFADDEGRGLVPVDLPVIARRCHLKAEAARVVAARKRGGTAPAPDDLVRLANELPDCDLWMLHPGDYVDAPKAWEDLGGAFAVGAEAANLLAILQTLPDALAERHRERVLYAGAEAQALMWAGVLDVHRRVDNDQVHLFVHVREFARNSQIYINRYLKKEDRVSADQWPDLLSRLAVLRDALAEARGKARTRDKGLTNLKYKLRKMAEAPASAAPEWPRVLELLEGVVSAGVPASNADIRELLLPVLDTLPEDQEPGPNAERVFSAVNEYLATRPAPADDTGTEKPAAEICAVAELLRGRQAVLIGGVERNAARRSIEQAFGLNELNWVSTRPHESVTIFEPAVARPEVAVVLLAIRWASHSYGDVKAYCEKYGKPMVYLTGGYNPNQIAHQILAQVGDRLRSLDRAG</sequence>
<dbReference type="RefSeq" id="WP_210660458.1">
    <property type="nucleotide sequence ID" value="NZ_JAGKQQ010000001.1"/>
</dbReference>
<gene>
    <name evidence="1" type="ORF">J8F10_31055</name>
</gene>
<comment type="caution">
    <text evidence="1">The sequence shown here is derived from an EMBL/GenBank/DDBJ whole genome shotgun (WGS) entry which is preliminary data.</text>
</comment>
<proteinExistence type="predicted"/>
<protein>
    <recommendedName>
        <fullName evidence="3">DUF2325 domain-containing protein</fullName>
    </recommendedName>
</protein>
<dbReference type="EMBL" id="JAGKQQ010000001">
    <property type="protein sequence ID" value="MBP3959708.1"/>
    <property type="molecule type" value="Genomic_DNA"/>
</dbReference>
<name>A0ABS5C128_9BACT</name>
<accession>A0ABS5C128</accession>